<dbReference type="Gene3D" id="3.40.710.10">
    <property type="entry name" value="DD-peptidase/beta-lactamase superfamily"/>
    <property type="match status" value="1"/>
</dbReference>
<comment type="caution">
    <text evidence="2">The sequence shown here is derived from an EMBL/GenBank/DDBJ whole genome shotgun (WGS) entry which is preliminary data.</text>
</comment>
<dbReference type="RefSeq" id="WP_382383096.1">
    <property type="nucleotide sequence ID" value="NZ_JBHMEZ010000012.1"/>
</dbReference>
<name>A0ABV5F308_9FLAO</name>
<reference evidence="2 3" key="1">
    <citation type="submission" date="2024-09" db="EMBL/GenBank/DDBJ databases">
        <authorList>
            <person name="Sun Q."/>
            <person name="Mori K."/>
        </authorList>
    </citation>
    <scope>NUCLEOTIDE SEQUENCE [LARGE SCALE GENOMIC DNA]</scope>
    <source>
        <strain evidence="2 3">CECT 8286</strain>
    </source>
</reference>
<dbReference type="Proteomes" id="UP001589605">
    <property type="component" value="Unassembled WGS sequence"/>
</dbReference>
<proteinExistence type="predicted"/>
<evidence type="ECO:0000259" key="1">
    <source>
        <dbReference type="Pfam" id="PF00144"/>
    </source>
</evidence>
<keyword evidence="3" id="KW-1185">Reference proteome</keyword>
<dbReference type="EMBL" id="JBHMEZ010000012">
    <property type="protein sequence ID" value="MFB9053802.1"/>
    <property type="molecule type" value="Genomic_DNA"/>
</dbReference>
<protein>
    <submittedName>
        <fullName evidence="2">Serine hydrolase domain-containing protein</fullName>
        <ecNumber evidence="2">3.-.-.-</ecNumber>
    </submittedName>
</protein>
<dbReference type="EC" id="3.-.-.-" evidence="2"/>
<organism evidence="2 3">
    <name type="scientific">Formosa undariae</name>
    <dbReference type="NCBI Taxonomy" id="1325436"/>
    <lineage>
        <taxon>Bacteria</taxon>
        <taxon>Pseudomonadati</taxon>
        <taxon>Bacteroidota</taxon>
        <taxon>Flavobacteriia</taxon>
        <taxon>Flavobacteriales</taxon>
        <taxon>Flavobacteriaceae</taxon>
        <taxon>Formosa</taxon>
    </lineage>
</organism>
<dbReference type="PROSITE" id="PS51257">
    <property type="entry name" value="PROKAR_LIPOPROTEIN"/>
    <property type="match status" value="1"/>
</dbReference>
<keyword evidence="2" id="KW-0378">Hydrolase</keyword>
<feature type="domain" description="Beta-lactamase-related" evidence="1">
    <location>
        <begin position="47"/>
        <end position="388"/>
    </location>
</feature>
<sequence length="412" mass="46551">MKHSIILFAFCVFLLSCKQQNKDQEVTKLNTIALQDTLTKHLNTAYKQDAIMGFSVAIVDKNGLIYDNGFGHTDLKQKLNYTSSTTQNIASISKTLIGISLLKAQELGALQIDDPINKYLPFKVVNPHYPETPILIKHLAYHTSSITDLEDIYDKSYILTKSEHEEHEGVFNYFNLPNTRISALQFFQNGLSKDGSWYTEDTFLKSKPGDQRAYSNIAAALCAQIIANATGKDYREFTKDYILKPLKMNDSGWSNTDIDSTNRSKLFLDKTMTVADYSLITFADGGFITSSKDLGLLLSEFIKAYQGNGTILHKDSYATLFKKQYYTSEENLESYGVFLEFRDGFFKNKGDLIGHNGSDPGVMTAMYFDPNTALGKIMIINTETDYKDDVWPEVESIWTALSDFETNLNLQK</sequence>
<evidence type="ECO:0000313" key="3">
    <source>
        <dbReference type="Proteomes" id="UP001589605"/>
    </source>
</evidence>
<gene>
    <name evidence="2" type="ORF">ACFFVB_12015</name>
</gene>
<dbReference type="PANTHER" id="PTHR46825">
    <property type="entry name" value="D-ALANYL-D-ALANINE-CARBOXYPEPTIDASE/ENDOPEPTIDASE AMPH"/>
    <property type="match status" value="1"/>
</dbReference>
<dbReference type="SUPFAM" id="SSF56601">
    <property type="entry name" value="beta-lactamase/transpeptidase-like"/>
    <property type="match status" value="1"/>
</dbReference>
<accession>A0ABV5F308</accession>
<dbReference type="Pfam" id="PF00144">
    <property type="entry name" value="Beta-lactamase"/>
    <property type="match status" value="1"/>
</dbReference>
<dbReference type="InterPro" id="IPR012338">
    <property type="entry name" value="Beta-lactam/transpept-like"/>
</dbReference>
<dbReference type="InterPro" id="IPR050491">
    <property type="entry name" value="AmpC-like"/>
</dbReference>
<evidence type="ECO:0000313" key="2">
    <source>
        <dbReference type="EMBL" id="MFB9053802.1"/>
    </source>
</evidence>
<dbReference type="InterPro" id="IPR001466">
    <property type="entry name" value="Beta-lactam-related"/>
</dbReference>
<dbReference type="GO" id="GO:0016787">
    <property type="term" value="F:hydrolase activity"/>
    <property type="evidence" value="ECO:0007669"/>
    <property type="project" value="UniProtKB-KW"/>
</dbReference>
<dbReference type="PANTHER" id="PTHR46825:SF9">
    <property type="entry name" value="BETA-LACTAMASE-RELATED DOMAIN-CONTAINING PROTEIN"/>
    <property type="match status" value="1"/>
</dbReference>